<feature type="compositionally biased region" description="Basic and acidic residues" evidence="1">
    <location>
        <begin position="1"/>
        <end position="13"/>
    </location>
</feature>
<comment type="caution">
    <text evidence="2">The sequence shown here is derived from an EMBL/GenBank/DDBJ whole genome shotgun (WGS) entry which is preliminary data.</text>
</comment>
<feature type="compositionally biased region" description="Basic and acidic residues" evidence="1">
    <location>
        <begin position="36"/>
        <end position="74"/>
    </location>
</feature>
<reference evidence="2" key="1">
    <citation type="journal article" date="2022" name="bioRxiv">
        <title>Sequencing and chromosome-scale assembly of the giantPleurodeles waltlgenome.</title>
        <authorList>
            <person name="Brown T."/>
            <person name="Elewa A."/>
            <person name="Iarovenko S."/>
            <person name="Subramanian E."/>
            <person name="Araus A.J."/>
            <person name="Petzold A."/>
            <person name="Susuki M."/>
            <person name="Suzuki K.-i.T."/>
            <person name="Hayashi T."/>
            <person name="Toyoda A."/>
            <person name="Oliveira C."/>
            <person name="Osipova E."/>
            <person name="Leigh N.D."/>
            <person name="Simon A."/>
            <person name="Yun M.H."/>
        </authorList>
    </citation>
    <scope>NUCLEOTIDE SEQUENCE</scope>
    <source>
        <strain evidence="2">20211129_DDA</strain>
        <tissue evidence="2">Liver</tissue>
    </source>
</reference>
<sequence>MGPLERRSTRVSDNEDADTSTGNPDIRVPEGIESEDGLRARDAKRSEDADGGAERRSERPEDPEKRRQNEETQKTSDQGELDIRRGSEGREIRHVPGERPLTQLSLKDDMEKASLKVAFQGQTFKKEPE</sequence>
<organism evidence="2 3">
    <name type="scientific">Pleurodeles waltl</name>
    <name type="common">Iberian ribbed newt</name>
    <dbReference type="NCBI Taxonomy" id="8319"/>
    <lineage>
        <taxon>Eukaryota</taxon>
        <taxon>Metazoa</taxon>
        <taxon>Chordata</taxon>
        <taxon>Craniata</taxon>
        <taxon>Vertebrata</taxon>
        <taxon>Euteleostomi</taxon>
        <taxon>Amphibia</taxon>
        <taxon>Batrachia</taxon>
        <taxon>Caudata</taxon>
        <taxon>Salamandroidea</taxon>
        <taxon>Salamandridae</taxon>
        <taxon>Pleurodelinae</taxon>
        <taxon>Pleurodeles</taxon>
    </lineage>
</organism>
<proteinExistence type="predicted"/>
<evidence type="ECO:0000313" key="3">
    <source>
        <dbReference type="Proteomes" id="UP001066276"/>
    </source>
</evidence>
<keyword evidence="3" id="KW-1185">Reference proteome</keyword>
<gene>
    <name evidence="2" type="ORF">NDU88_005393</name>
</gene>
<accession>A0AAV7WV31</accession>
<dbReference type="Proteomes" id="UP001066276">
    <property type="component" value="Chromosome 1_1"/>
</dbReference>
<dbReference type="EMBL" id="JANPWB010000001">
    <property type="protein sequence ID" value="KAJ1217805.1"/>
    <property type="molecule type" value="Genomic_DNA"/>
</dbReference>
<feature type="compositionally biased region" description="Basic and acidic residues" evidence="1">
    <location>
        <begin position="81"/>
        <end position="97"/>
    </location>
</feature>
<protein>
    <submittedName>
        <fullName evidence="2">Uncharacterized protein</fullName>
    </submittedName>
</protein>
<dbReference type="AlphaFoldDB" id="A0AAV7WV31"/>
<name>A0AAV7WV31_PLEWA</name>
<evidence type="ECO:0000256" key="1">
    <source>
        <dbReference type="SAM" id="MobiDB-lite"/>
    </source>
</evidence>
<evidence type="ECO:0000313" key="2">
    <source>
        <dbReference type="EMBL" id="KAJ1217805.1"/>
    </source>
</evidence>
<feature type="region of interest" description="Disordered" evidence="1">
    <location>
        <begin position="1"/>
        <end position="107"/>
    </location>
</feature>